<dbReference type="InterPro" id="IPR011032">
    <property type="entry name" value="GroES-like_sf"/>
</dbReference>
<gene>
    <name evidence="4" type="ORF">BSTOLATCC_MIC8556</name>
</gene>
<dbReference type="AlphaFoldDB" id="A0AAU9IY72"/>
<evidence type="ECO:0000259" key="3">
    <source>
        <dbReference type="Pfam" id="PF08240"/>
    </source>
</evidence>
<organism evidence="4 5">
    <name type="scientific">Blepharisma stoltei</name>
    <dbReference type="NCBI Taxonomy" id="1481888"/>
    <lineage>
        <taxon>Eukaryota</taxon>
        <taxon>Sar</taxon>
        <taxon>Alveolata</taxon>
        <taxon>Ciliophora</taxon>
        <taxon>Postciliodesmatophora</taxon>
        <taxon>Heterotrichea</taxon>
        <taxon>Heterotrichida</taxon>
        <taxon>Blepharismidae</taxon>
        <taxon>Blepharisma</taxon>
    </lineage>
</organism>
<protein>
    <recommendedName>
        <fullName evidence="3">Alcohol dehydrogenase-like N-terminal domain-containing protein</fullName>
    </recommendedName>
</protein>
<reference evidence="4" key="1">
    <citation type="submission" date="2021-09" db="EMBL/GenBank/DDBJ databases">
        <authorList>
            <consortium name="AG Swart"/>
            <person name="Singh M."/>
            <person name="Singh A."/>
            <person name="Seah K."/>
            <person name="Emmerich C."/>
        </authorList>
    </citation>
    <scope>NUCLEOTIDE SEQUENCE</scope>
    <source>
        <strain evidence="4">ATCC30299</strain>
    </source>
</reference>
<dbReference type="InterPro" id="IPR036291">
    <property type="entry name" value="NAD(P)-bd_dom_sf"/>
</dbReference>
<evidence type="ECO:0000313" key="5">
    <source>
        <dbReference type="Proteomes" id="UP001162131"/>
    </source>
</evidence>
<keyword evidence="2" id="KW-0560">Oxidoreductase</keyword>
<accession>A0AAU9IY72</accession>
<evidence type="ECO:0000256" key="2">
    <source>
        <dbReference type="ARBA" id="ARBA00023002"/>
    </source>
</evidence>
<dbReference type="PANTHER" id="PTHR48106">
    <property type="entry name" value="QUINONE OXIDOREDUCTASE PIG3-RELATED"/>
    <property type="match status" value="1"/>
</dbReference>
<keyword evidence="1" id="KW-0521">NADP</keyword>
<dbReference type="InterPro" id="IPR013154">
    <property type="entry name" value="ADH-like_N"/>
</dbReference>
<dbReference type="GO" id="GO:0016651">
    <property type="term" value="F:oxidoreductase activity, acting on NAD(P)H"/>
    <property type="evidence" value="ECO:0007669"/>
    <property type="project" value="TreeGrafter"/>
</dbReference>
<proteinExistence type="predicted"/>
<name>A0AAU9IY72_9CILI</name>
<dbReference type="PANTHER" id="PTHR48106:SF18">
    <property type="entry name" value="QUINONE OXIDOREDUCTASE PIG3"/>
    <property type="match status" value="1"/>
</dbReference>
<dbReference type="Gene3D" id="3.90.180.10">
    <property type="entry name" value="Medium-chain alcohol dehydrogenases, catalytic domain"/>
    <property type="match status" value="1"/>
</dbReference>
<dbReference type="SUPFAM" id="SSF50129">
    <property type="entry name" value="GroES-like"/>
    <property type="match status" value="1"/>
</dbReference>
<dbReference type="Proteomes" id="UP001162131">
    <property type="component" value="Unassembled WGS sequence"/>
</dbReference>
<dbReference type="Pfam" id="PF08240">
    <property type="entry name" value="ADH_N"/>
    <property type="match status" value="1"/>
</dbReference>
<sequence length="308" mass="34272">MMKAIRILKKKTKPLLTTVEIPSAGPGQILVKMEYSPINPHDIGSIMGFKKQSQVFPLTLGVEGIGKIESVGNGVSSSWIGKRVACIASSGTWAEYCIASYWNQIPENLDPQVGSCISLAPLTSICLLKELEGHQAFFLSAPTSTIGKQTIALALKNGKTPVCITNKEDVGNVQSSIVIDHSDRSRIEELSKEHNVLRAVDLVGGKMATLMLNSLQRYGKLISVGNLSMETIDVDPRQFIFKRKEIIGFNLYHYLPQYEQEGLSRLIYENIEMFKPKISNVFNLSNYIQALKYYFANFHEGKVLIKVE</sequence>
<dbReference type="Gene3D" id="3.40.50.720">
    <property type="entry name" value="NAD(P)-binding Rossmann-like Domain"/>
    <property type="match status" value="1"/>
</dbReference>
<evidence type="ECO:0000313" key="4">
    <source>
        <dbReference type="EMBL" id="CAG9313283.1"/>
    </source>
</evidence>
<comment type="caution">
    <text evidence="4">The sequence shown here is derived from an EMBL/GenBank/DDBJ whole genome shotgun (WGS) entry which is preliminary data.</text>
</comment>
<evidence type="ECO:0000256" key="1">
    <source>
        <dbReference type="ARBA" id="ARBA00022857"/>
    </source>
</evidence>
<dbReference type="SUPFAM" id="SSF51735">
    <property type="entry name" value="NAD(P)-binding Rossmann-fold domains"/>
    <property type="match status" value="1"/>
</dbReference>
<dbReference type="GO" id="GO:0070402">
    <property type="term" value="F:NADPH binding"/>
    <property type="evidence" value="ECO:0007669"/>
    <property type="project" value="TreeGrafter"/>
</dbReference>
<feature type="domain" description="Alcohol dehydrogenase-like N-terminal" evidence="3">
    <location>
        <begin position="25"/>
        <end position="102"/>
    </location>
</feature>
<keyword evidence="5" id="KW-1185">Reference proteome</keyword>
<dbReference type="EMBL" id="CAJZBQ010000010">
    <property type="protein sequence ID" value="CAG9313283.1"/>
    <property type="molecule type" value="Genomic_DNA"/>
</dbReference>